<reference evidence="2 3" key="1">
    <citation type="journal article" date="2019" name="Sci. Rep.">
        <title>Orb-weaving spider Araneus ventricosus genome elucidates the spidroin gene catalogue.</title>
        <authorList>
            <person name="Kono N."/>
            <person name="Nakamura H."/>
            <person name="Ohtoshi R."/>
            <person name="Moran D.A.P."/>
            <person name="Shinohara A."/>
            <person name="Yoshida Y."/>
            <person name="Fujiwara M."/>
            <person name="Mori M."/>
            <person name="Tomita M."/>
            <person name="Arakawa K."/>
        </authorList>
    </citation>
    <scope>NUCLEOTIDE SEQUENCE [LARGE SCALE GENOMIC DNA]</scope>
</reference>
<protein>
    <submittedName>
        <fullName evidence="2">Uncharacterized protein</fullName>
    </submittedName>
</protein>
<organism evidence="2 3">
    <name type="scientific">Araneus ventricosus</name>
    <name type="common">Orbweaver spider</name>
    <name type="synonym">Epeira ventricosa</name>
    <dbReference type="NCBI Taxonomy" id="182803"/>
    <lineage>
        <taxon>Eukaryota</taxon>
        <taxon>Metazoa</taxon>
        <taxon>Ecdysozoa</taxon>
        <taxon>Arthropoda</taxon>
        <taxon>Chelicerata</taxon>
        <taxon>Arachnida</taxon>
        <taxon>Araneae</taxon>
        <taxon>Araneomorphae</taxon>
        <taxon>Entelegynae</taxon>
        <taxon>Araneoidea</taxon>
        <taxon>Araneidae</taxon>
        <taxon>Araneus</taxon>
    </lineage>
</organism>
<proteinExistence type="predicted"/>
<dbReference type="OrthoDB" id="7607518at2759"/>
<dbReference type="EMBL" id="BGPR01000002">
    <property type="protein sequence ID" value="GBL72632.1"/>
    <property type="molecule type" value="Genomic_DNA"/>
</dbReference>
<comment type="caution">
    <text evidence="2">The sequence shown here is derived from an EMBL/GenBank/DDBJ whole genome shotgun (WGS) entry which is preliminary data.</text>
</comment>
<dbReference type="AlphaFoldDB" id="A0A4Y1ZYQ4"/>
<evidence type="ECO:0000256" key="1">
    <source>
        <dbReference type="SAM" id="MobiDB-lite"/>
    </source>
</evidence>
<name>A0A4Y1ZYQ4_ARAVE</name>
<feature type="compositionally biased region" description="Basic and acidic residues" evidence="1">
    <location>
        <begin position="38"/>
        <end position="48"/>
    </location>
</feature>
<keyword evidence="3" id="KW-1185">Reference proteome</keyword>
<dbReference type="Proteomes" id="UP000499080">
    <property type="component" value="Unassembled WGS sequence"/>
</dbReference>
<evidence type="ECO:0000313" key="2">
    <source>
        <dbReference type="EMBL" id="GBL72632.1"/>
    </source>
</evidence>
<accession>A0A4Y1ZYQ4</accession>
<gene>
    <name evidence="2" type="ORF">AVEN_127888_1</name>
</gene>
<evidence type="ECO:0000313" key="3">
    <source>
        <dbReference type="Proteomes" id="UP000499080"/>
    </source>
</evidence>
<feature type="region of interest" description="Disordered" evidence="1">
    <location>
        <begin position="38"/>
        <end position="58"/>
    </location>
</feature>
<sequence>MGLEVDNYIDELVEDHCQELVTEELTELHCISEQKVVEESSSKEEEVTAKQQSSGSTREMLKAWRTVASLIEKHHPNKAVAMRTTNLFHYREILKRQKKQNVYRQISSKIKN</sequence>